<gene>
    <name evidence="2" type="ORF">AARE701A_LOCUS19742</name>
</gene>
<feature type="compositionally biased region" description="Basic and acidic residues" evidence="1">
    <location>
        <begin position="1"/>
        <end position="12"/>
    </location>
</feature>
<evidence type="ECO:0000313" key="2">
    <source>
        <dbReference type="EMBL" id="CAE6200947.1"/>
    </source>
</evidence>
<feature type="region of interest" description="Disordered" evidence="1">
    <location>
        <begin position="104"/>
        <end position="166"/>
    </location>
</feature>
<name>A0A8S2AYD4_ARAAE</name>
<reference evidence="2" key="1">
    <citation type="submission" date="2021-01" db="EMBL/GenBank/DDBJ databases">
        <authorList>
            <person name="Bezrukov I."/>
        </authorList>
    </citation>
    <scope>NUCLEOTIDE SEQUENCE</scope>
</reference>
<dbReference type="Proteomes" id="UP000682877">
    <property type="component" value="Chromosome 7"/>
</dbReference>
<protein>
    <submittedName>
        <fullName evidence="2">Uncharacterized protein</fullName>
    </submittedName>
</protein>
<sequence>MSRKFTYAEKGKRVASSEAPPRSELLPASRESEFPAFDDSELRRLPELEEIPLLPVLHQRNLIEKLRTLRNDLRIDLMMFRSIEHRITLGPRGLAVLNHRRDYGNRSRDSHWSKDRDGYTSRRYGENKSLSPQRSYSYQPSGHHSHSLPAFEERRKTRSPYKFEESRRSYPRVANAVPIQIPGSSLLLQRTAHPGPCLPAREASTEIPQAALNVAMGELRDVMIKYVNCADPTKAQRREKDIDKQKNLGQFEEQLNRWKSQVCRFLLKDFHESPTTLSVLTLENPATLRLGPPELPQRLVKSKKRVTGKKKLGRPPGNEECSPKESKNPLSGRV</sequence>
<evidence type="ECO:0000256" key="1">
    <source>
        <dbReference type="SAM" id="MobiDB-lite"/>
    </source>
</evidence>
<dbReference type="EMBL" id="LR999457">
    <property type="protein sequence ID" value="CAE6200947.1"/>
    <property type="molecule type" value="Genomic_DNA"/>
</dbReference>
<dbReference type="AlphaFoldDB" id="A0A8S2AYD4"/>
<keyword evidence="3" id="KW-1185">Reference proteome</keyword>
<accession>A0A8S2AYD4</accession>
<feature type="region of interest" description="Disordered" evidence="1">
    <location>
        <begin position="287"/>
        <end position="334"/>
    </location>
</feature>
<proteinExistence type="predicted"/>
<feature type="region of interest" description="Disordered" evidence="1">
    <location>
        <begin position="1"/>
        <end position="33"/>
    </location>
</feature>
<organism evidence="2 3">
    <name type="scientific">Arabidopsis arenosa</name>
    <name type="common">Sand rock-cress</name>
    <name type="synonym">Cardaminopsis arenosa</name>
    <dbReference type="NCBI Taxonomy" id="38785"/>
    <lineage>
        <taxon>Eukaryota</taxon>
        <taxon>Viridiplantae</taxon>
        <taxon>Streptophyta</taxon>
        <taxon>Embryophyta</taxon>
        <taxon>Tracheophyta</taxon>
        <taxon>Spermatophyta</taxon>
        <taxon>Magnoliopsida</taxon>
        <taxon>eudicotyledons</taxon>
        <taxon>Gunneridae</taxon>
        <taxon>Pentapetalae</taxon>
        <taxon>rosids</taxon>
        <taxon>malvids</taxon>
        <taxon>Brassicales</taxon>
        <taxon>Brassicaceae</taxon>
        <taxon>Camelineae</taxon>
        <taxon>Arabidopsis</taxon>
    </lineage>
</organism>
<feature type="compositionally biased region" description="Basic and acidic residues" evidence="1">
    <location>
        <begin position="104"/>
        <end position="126"/>
    </location>
</feature>
<feature type="compositionally biased region" description="Polar residues" evidence="1">
    <location>
        <begin position="128"/>
        <end position="142"/>
    </location>
</feature>
<feature type="compositionally biased region" description="Basic residues" evidence="1">
    <location>
        <begin position="300"/>
        <end position="313"/>
    </location>
</feature>
<feature type="compositionally biased region" description="Basic and acidic residues" evidence="1">
    <location>
        <begin position="151"/>
        <end position="166"/>
    </location>
</feature>
<evidence type="ECO:0000313" key="3">
    <source>
        <dbReference type="Proteomes" id="UP000682877"/>
    </source>
</evidence>